<comment type="caution">
    <text evidence="3">The sequence shown here is derived from an EMBL/GenBank/DDBJ whole genome shotgun (WGS) entry which is preliminary data.</text>
</comment>
<dbReference type="AlphaFoldDB" id="C8PPE9"/>
<dbReference type="STRING" id="596324.TREVI0001_1892"/>
<dbReference type="PROSITE" id="PS51257">
    <property type="entry name" value="PROKAR_LIPOPROTEIN"/>
    <property type="match status" value="1"/>
</dbReference>
<dbReference type="Pfam" id="PF13416">
    <property type="entry name" value="SBP_bac_8"/>
    <property type="match status" value="1"/>
</dbReference>
<dbReference type="RefSeq" id="WP_006188427.1">
    <property type="nucleotide sequence ID" value="NZ_ACYH01000027.1"/>
</dbReference>
<dbReference type="InterPro" id="IPR050490">
    <property type="entry name" value="Bact_solute-bd_prot1"/>
</dbReference>
<dbReference type="Proteomes" id="UP000004509">
    <property type="component" value="Unassembled WGS sequence"/>
</dbReference>
<proteinExistence type="inferred from homology"/>
<dbReference type="eggNOG" id="COG1653">
    <property type="taxonomic scope" value="Bacteria"/>
</dbReference>
<accession>C8PPE9</accession>
<gene>
    <name evidence="3" type="ORF">TREVI0001_1892</name>
</gene>
<protein>
    <submittedName>
        <fullName evidence="3">ABC transporter, solute-binding protein</fullName>
    </submittedName>
</protein>
<dbReference type="Gene3D" id="3.40.190.10">
    <property type="entry name" value="Periplasmic binding protein-like II"/>
    <property type="match status" value="1"/>
</dbReference>
<evidence type="ECO:0000313" key="3">
    <source>
        <dbReference type="EMBL" id="EEV20721.1"/>
    </source>
</evidence>
<dbReference type="SUPFAM" id="SSF53850">
    <property type="entry name" value="Periplasmic binding protein-like II"/>
    <property type="match status" value="1"/>
</dbReference>
<sequence>MKKSIISGLCIAATIMMLLSGCSEKNTADKDKPQTVTISVWSWDVALMQLQSAAEKFKLTHPNVEFEFEEMGTDQIYNKLSTSLATGNGIADVVSIEGDVFAGYVDKFPQGFLDLTDIVDERNFLPVKIGEVKFNGKIYAFPWDAGPMGLFYRKDYFEQAGVKASDIVTWADFINAGKKISAVCKTPSGKPVKMLPIRPTKPSLYAVLCAELGQSVFDAEGKPLLDTAQSLQAMRLFKEIYDSGIGQNYNGWDEYEGTVVNQTVATIPEAVWMIGTIKDKASDTAGKWGVIDLPKISANGSSSCANGGSILAVHAKTASPDLVKEFVKFAMTDNALQAEGFEKYGLYPSFIPSYSESVFEQGDDFFGGDKIYKVFIENGKKIPAFPQNPNIAEANDMIGSAVSRILLKNEDIDTTMANLQRDLSTKFAR</sequence>
<evidence type="ECO:0000256" key="1">
    <source>
        <dbReference type="ARBA" id="ARBA00004418"/>
    </source>
</evidence>
<reference evidence="3 4" key="1">
    <citation type="submission" date="2009-07" db="EMBL/GenBank/DDBJ databases">
        <authorList>
            <person name="Madupu R."/>
            <person name="Sebastian Y."/>
            <person name="Durkin A.S."/>
            <person name="Torralba M."/>
            <person name="Methe B."/>
            <person name="Sutton G.G."/>
            <person name="Strausberg R.L."/>
            <person name="Nelson K.E."/>
        </authorList>
    </citation>
    <scope>NUCLEOTIDE SEQUENCE [LARGE SCALE GENOMIC DNA]</scope>
    <source>
        <strain evidence="3 4">ATCC 35580</strain>
    </source>
</reference>
<dbReference type="EMBL" id="ACYH01000027">
    <property type="protein sequence ID" value="EEV20721.1"/>
    <property type="molecule type" value="Genomic_DNA"/>
</dbReference>
<comment type="subcellular location">
    <subcellularLocation>
        <location evidence="1">Periplasm</location>
    </subcellularLocation>
</comment>
<dbReference type="PANTHER" id="PTHR43649">
    <property type="entry name" value="ARABINOSE-BINDING PROTEIN-RELATED"/>
    <property type="match status" value="1"/>
</dbReference>
<evidence type="ECO:0000256" key="2">
    <source>
        <dbReference type="ARBA" id="ARBA00008520"/>
    </source>
</evidence>
<comment type="similarity">
    <text evidence="2">Belongs to the bacterial solute-binding protein 1 family.</text>
</comment>
<dbReference type="OrthoDB" id="9768630at2"/>
<name>C8PPE9_9SPIR</name>
<dbReference type="InterPro" id="IPR006059">
    <property type="entry name" value="SBP"/>
</dbReference>
<dbReference type="PANTHER" id="PTHR43649:SF32">
    <property type="entry name" value="SUGAR BINDING SECRETED PROTEIN"/>
    <property type="match status" value="1"/>
</dbReference>
<organism evidence="3 4">
    <name type="scientific">Treponema vincentii ATCC 35580</name>
    <dbReference type="NCBI Taxonomy" id="596324"/>
    <lineage>
        <taxon>Bacteria</taxon>
        <taxon>Pseudomonadati</taxon>
        <taxon>Spirochaetota</taxon>
        <taxon>Spirochaetia</taxon>
        <taxon>Spirochaetales</taxon>
        <taxon>Treponemataceae</taxon>
        <taxon>Treponema</taxon>
    </lineage>
</organism>
<dbReference type="GO" id="GO:0042597">
    <property type="term" value="C:periplasmic space"/>
    <property type="evidence" value="ECO:0007669"/>
    <property type="project" value="UniProtKB-SubCell"/>
</dbReference>
<evidence type="ECO:0000313" key="4">
    <source>
        <dbReference type="Proteomes" id="UP000004509"/>
    </source>
</evidence>